<keyword evidence="2" id="KW-0732">Signal</keyword>
<feature type="signal peptide" evidence="2">
    <location>
        <begin position="1"/>
        <end position="23"/>
    </location>
</feature>
<evidence type="ECO:0000313" key="3">
    <source>
        <dbReference type="EMBL" id="HIU99391.1"/>
    </source>
</evidence>
<reference evidence="3" key="2">
    <citation type="journal article" date="2021" name="PeerJ">
        <title>Extensive microbial diversity within the chicken gut microbiome revealed by metagenomics and culture.</title>
        <authorList>
            <person name="Gilroy R."/>
            <person name="Ravi A."/>
            <person name="Getino M."/>
            <person name="Pursley I."/>
            <person name="Horton D.L."/>
            <person name="Alikhan N.F."/>
            <person name="Baker D."/>
            <person name="Gharbi K."/>
            <person name="Hall N."/>
            <person name="Watson M."/>
            <person name="Adriaenssens E.M."/>
            <person name="Foster-Nyarko E."/>
            <person name="Jarju S."/>
            <person name="Secka A."/>
            <person name="Antonio M."/>
            <person name="Oren A."/>
            <person name="Chaudhuri R.R."/>
            <person name="La Ragione R."/>
            <person name="Hildebrand F."/>
            <person name="Pallen M.J."/>
        </authorList>
    </citation>
    <scope>NUCLEOTIDE SEQUENCE</scope>
    <source>
        <strain evidence="3">10406</strain>
    </source>
</reference>
<evidence type="ECO:0000313" key="4">
    <source>
        <dbReference type="Proteomes" id="UP000886857"/>
    </source>
</evidence>
<comment type="caution">
    <text evidence="3">The sequence shown here is derived from an EMBL/GenBank/DDBJ whole genome shotgun (WGS) entry which is preliminary data.</text>
</comment>
<gene>
    <name evidence="3" type="ORF">IAC73_06080</name>
</gene>
<dbReference type="Proteomes" id="UP000886857">
    <property type="component" value="Unassembled WGS sequence"/>
</dbReference>
<dbReference type="AlphaFoldDB" id="A0A9D1NB48"/>
<evidence type="ECO:0008006" key="5">
    <source>
        <dbReference type="Google" id="ProtNLM"/>
    </source>
</evidence>
<sequence>MRRAALVFVLVALILAAAVCLSACDEKGRSEAAVSYDGKVYIAGAERADGEVVVVLSPAESEEGAANCRITQSTRRKDAFNDISAVRYSVSAEDALAAAAEYLARSGEDSGGGLIIRLDYVTMNGKINSDGEVARSGDAYVHSAFLRAGADTLELEVTLVSPYTAAWYALAAGLTAGALLVAAAVAAFVCAYKKRKRENDGR</sequence>
<reference evidence="3" key="1">
    <citation type="submission" date="2020-10" db="EMBL/GenBank/DDBJ databases">
        <authorList>
            <person name="Gilroy R."/>
        </authorList>
    </citation>
    <scope>NUCLEOTIDE SEQUENCE</scope>
    <source>
        <strain evidence="3">10406</strain>
    </source>
</reference>
<keyword evidence="1" id="KW-0472">Membrane</keyword>
<accession>A0A9D1NB48</accession>
<protein>
    <recommendedName>
        <fullName evidence="5">Lipoprotein</fullName>
    </recommendedName>
</protein>
<name>A0A9D1NB48_9FIRM</name>
<evidence type="ECO:0000256" key="2">
    <source>
        <dbReference type="SAM" id="SignalP"/>
    </source>
</evidence>
<proteinExistence type="predicted"/>
<keyword evidence="1" id="KW-1133">Transmembrane helix</keyword>
<feature type="transmembrane region" description="Helical" evidence="1">
    <location>
        <begin position="165"/>
        <end position="192"/>
    </location>
</feature>
<dbReference type="EMBL" id="DVOE01000091">
    <property type="protein sequence ID" value="HIU99391.1"/>
    <property type="molecule type" value="Genomic_DNA"/>
</dbReference>
<organism evidence="3 4">
    <name type="scientific">Candidatus Limadaptatus stercoripullorum</name>
    <dbReference type="NCBI Taxonomy" id="2840846"/>
    <lineage>
        <taxon>Bacteria</taxon>
        <taxon>Bacillati</taxon>
        <taxon>Bacillota</taxon>
        <taxon>Clostridia</taxon>
        <taxon>Eubacteriales</taxon>
        <taxon>Candidatus Limadaptatus</taxon>
    </lineage>
</organism>
<keyword evidence="1" id="KW-0812">Transmembrane</keyword>
<feature type="chain" id="PRO_5039521144" description="Lipoprotein" evidence="2">
    <location>
        <begin position="24"/>
        <end position="202"/>
    </location>
</feature>
<evidence type="ECO:0000256" key="1">
    <source>
        <dbReference type="SAM" id="Phobius"/>
    </source>
</evidence>